<evidence type="ECO:0000313" key="3">
    <source>
        <dbReference type="EMBL" id="GGM15830.1"/>
    </source>
</evidence>
<comment type="caution">
    <text evidence="3">The sequence shown here is derived from an EMBL/GenBank/DDBJ whole genome shotgun (WGS) entry which is preliminary data.</text>
</comment>
<dbReference type="Gene3D" id="3.40.50.300">
    <property type="entry name" value="P-loop containing nucleotide triphosphate hydrolases"/>
    <property type="match status" value="1"/>
</dbReference>
<dbReference type="PANTHER" id="PTHR30313:SF2">
    <property type="entry name" value="DNA PRIMASE"/>
    <property type="match status" value="1"/>
</dbReference>
<dbReference type="InterPro" id="IPR050219">
    <property type="entry name" value="DnaG_primase"/>
</dbReference>
<feature type="compositionally biased region" description="Low complexity" evidence="1">
    <location>
        <begin position="1441"/>
        <end position="1461"/>
    </location>
</feature>
<reference evidence="3" key="2">
    <citation type="submission" date="2020-09" db="EMBL/GenBank/DDBJ databases">
        <authorList>
            <person name="Sun Q."/>
            <person name="Zhou Y."/>
        </authorList>
    </citation>
    <scope>NUCLEOTIDE SEQUENCE</scope>
    <source>
        <strain evidence="3">CGMCC 4.7308</strain>
    </source>
</reference>
<dbReference type="InterPro" id="IPR027417">
    <property type="entry name" value="P-loop_NTPase"/>
</dbReference>
<dbReference type="SUPFAM" id="SSF52540">
    <property type="entry name" value="P-loop containing nucleoside triphosphate hydrolases"/>
    <property type="match status" value="2"/>
</dbReference>
<evidence type="ECO:0000313" key="4">
    <source>
        <dbReference type="Proteomes" id="UP000655208"/>
    </source>
</evidence>
<dbReference type="SMART" id="SM00493">
    <property type="entry name" value="TOPRIM"/>
    <property type="match status" value="1"/>
</dbReference>
<dbReference type="GO" id="GO:0006269">
    <property type="term" value="P:DNA replication, synthesis of primer"/>
    <property type="evidence" value="ECO:0007669"/>
    <property type="project" value="TreeGrafter"/>
</dbReference>
<dbReference type="PANTHER" id="PTHR30313">
    <property type="entry name" value="DNA PRIMASE"/>
    <property type="match status" value="1"/>
</dbReference>
<dbReference type="Gene3D" id="3.40.1360.10">
    <property type="match status" value="1"/>
</dbReference>
<proteinExistence type="predicted"/>
<feature type="compositionally biased region" description="Basic and acidic residues" evidence="1">
    <location>
        <begin position="2185"/>
        <end position="2216"/>
    </location>
</feature>
<feature type="compositionally biased region" description="Basic and acidic residues" evidence="1">
    <location>
        <begin position="1192"/>
        <end position="1212"/>
    </location>
</feature>
<dbReference type="InterPro" id="IPR006171">
    <property type="entry name" value="TOPRIM_dom"/>
</dbReference>
<name>A0A917WM76_9ACTN</name>
<dbReference type="CDD" id="cd03364">
    <property type="entry name" value="TOPRIM_DnaG_primases"/>
    <property type="match status" value="1"/>
</dbReference>
<dbReference type="InterPro" id="IPR013264">
    <property type="entry name" value="DNAG_N"/>
</dbReference>
<sequence>MSLHKLTAGDGYTYLIRQVAAQDATERGTDSLESYYSAKGEAPGHWWGRGLDGLDVSGTVTEQQMRNLFGEGLHPNADQLIEQALTELPHGGRRREQLRHLTKAGRLGRPFPVYPGDTPWRARLGLAYLDTELGVRRPLTEAEKSQIRTQVATDLFTELHGRPPGTGQELSGFLAAQSRAQTSAVAGYDLTFSPVKSVSALWAVAPLQVSAQIEAAHADAVQQTLQWLETEAGYTREGTRGVAQVETTGLIGAVFTHRDSRAGDPDLHTHVAVSNKVQTRSGKWLALDGRMLHRMAVAASERYNTLLEAGITERIGGTFQPRQQDVPGRRPVRELVGVPTELIQRWSSRRESIEAKTEQLHAKFLTDHGRVPTAVERIGLAQQATLATRQAKHEPRSLAQQRAAWHTEAVHALGGEDRLAAVLQQVQQPPDPDQYRPVTRQLLTGLTEAVVQVTAEHRGQWRWHNLAAEALRQARAAGVDPAQAASVAAQVTDLAAGGEHCLPIGADTDPVDTAHPVPPQLQRSDGSSVFRMARGQLFTSPAVLHAEQRILAQAALLDGRTLAASDIDIAALEWSANNDGRVLNTGQQALVHTVATTGRRVQLALAPAGTGKTTAMGVLAAAWRASGGTVLGLAPQASAAQELSAAIPGVHADTLDKLVHDLRRLAPSDRAPWIGRVDADTLVIIDEAGLASTPKLDTAISYITGRGGRVLLVGDDQQRAAAGAGGLLRDLEAVHGAVTLTEVLRFTDPVLGHASLALRAGDPSVAGFYADRGELHAATPDTAADQAFTAWAADTAAGADSVMIAPTLDMVGALNARARAARAAAGALRGPHLTLPNGENVAAGDVIITKRNKRSLSLGGTDFVRNNYRWTVTAVHPDGSLRAVETVRQVERTIPAWYVQQGFVRLGYAHTAASVQGMTVGSPTGRNRRRGTAHVVVADGMTRNDLYPALTRAVDGSHAYVITPGTGDPHDVVTPGAVTPPTPVEVFAGILARDGSARSVTTELRHAADPTHRLGPAADAYLHAVTTAAETVLGPDRLAALTDAAEQAAPGVTDAAAWDTLRGHLAVLELSGRDAAAELAAAAAARELDTAGDPAATLDWRLDPTGNHSQHAGPVPRPLPWLPAIPHVLAANLQWGDYLHARRQLVDDLAGQIRQQVRVWTVDAAPAWAMPYLPDRDVTADLAVWRAAHSTPTDDPRPAGDKPQRIAEQQQRRHLIDRAVTVAGDPADGADRWADMLAHAGVNVTSDDYWPVIAGRLSLAETAGLPVRHLLDHAIADRTPLPTEGTAGALWWRLAPHISADSYTPTPAGHRLRPPWVGRLQHALGREATDRILTDRLWPTIVGAVDSYARTPAATVDGHRPEQIAADAAQLLAAACDTVRPHEQAAVLLWHIGTLTDPQPPDPHHEPDAPDPDEADRRRPADADQLLGDPDLDPGTDRSTTRTVPPVDDTDPTLDPAADPFNLDLHTADAAAIDAQHATHIHDLVEPDEYGPVDDQQDRPVDGDDALPTPDDDPLPPPPAEPDRFPTTDHPVLADVDEAAQAAALDRSRAALTAAAAFYHQQAAGSWVPRYLAGRGLATPAAADFGHAPAAWTATRDHLHGLGFSDTELLAAGLVQTTSRGGIVDRLRDRAVTPITTPDGQVAGFIGRKNPSDTNTETPKYLNTPTTALYDKSRLLYGLTPDAVAALRDGADLVIVEGPMDAAAVNAAHREPAGHHPAVVAVAPCGTALTAEHLATLDAVTDGRLTARQIVVAFDQDTAGRAAAVRAHQLLAHTGIHDSRGLLTHPGKDLADLLADAGPDTVRDAVNDRRQLTDLVVDDTLEQVRAHTFRDRPGGHTLTQAAQDITFRVQAFQALERRLAGLPDHAVQRQAARIADQLGMQPIDVLDRLTYDRRATAATHATVDDPRHTDPGVGDIGGNAGDLAAALRLPEPPVLSSYGQAVLAAAHGTAPAADNHAEPAADLVPAAAHTTPEPRPYAGLPDAVLNREIDAAHAQRAVTELDLPDAIVDLERIRSDVARGDGPATAELKRVHLFHRERVEQIRTLQDTDAQARDIAAQIGRNAGQRSHAEGELAQLGAFSGRRKAELRQRLLDLQASDEQLHARIIQARERVSPFRDQLGTPEQQQQHLDAAKTHHAELDQLRARAAEHDQQAVHRAARLVDQLRTHGQQADQRWHHLTAERRYRAEHPEQPGADERRTAAYDAALRRRDTDEPKPDMPCVGQPQSTPNQIER</sequence>
<evidence type="ECO:0000259" key="2">
    <source>
        <dbReference type="PROSITE" id="PS50880"/>
    </source>
</evidence>
<dbReference type="NCBIfam" id="NF041492">
    <property type="entry name" value="MobF"/>
    <property type="match status" value="1"/>
</dbReference>
<feature type="region of interest" description="Disordered" evidence="1">
    <location>
        <begin position="1487"/>
        <end position="1530"/>
    </location>
</feature>
<feature type="region of interest" description="Disordered" evidence="1">
    <location>
        <begin position="1394"/>
        <end position="1461"/>
    </location>
</feature>
<dbReference type="SUPFAM" id="SSF56731">
    <property type="entry name" value="DNA primase core"/>
    <property type="match status" value="1"/>
</dbReference>
<feature type="region of interest" description="Disordered" evidence="1">
    <location>
        <begin position="2185"/>
        <end position="2233"/>
    </location>
</feature>
<evidence type="ECO:0000256" key="1">
    <source>
        <dbReference type="SAM" id="MobiDB-lite"/>
    </source>
</evidence>
<dbReference type="PROSITE" id="PS50880">
    <property type="entry name" value="TOPRIM"/>
    <property type="match status" value="1"/>
</dbReference>
<dbReference type="SUPFAM" id="SSF55464">
    <property type="entry name" value="Origin of replication-binding domain, RBD-like"/>
    <property type="match status" value="1"/>
</dbReference>
<accession>A0A917WM76</accession>
<dbReference type="Pfam" id="PF08751">
    <property type="entry name" value="TrwC"/>
    <property type="match status" value="1"/>
</dbReference>
<dbReference type="GO" id="GO:0005737">
    <property type="term" value="C:cytoplasm"/>
    <property type="evidence" value="ECO:0007669"/>
    <property type="project" value="TreeGrafter"/>
</dbReference>
<dbReference type="InterPro" id="IPR014862">
    <property type="entry name" value="TrwC"/>
</dbReference>
<dbReference type="Proteomes" id="UP000655208">
    <property type="component" value="Unassembled WGS sequence"/>
</dbReference>
<keyword evidence="4" id="KW-1185">Reference proteome</keyword>
<dbReference type="RefSeq" id="WP_268238040.1">
    <property type="nucleotide sequence ID" value="NZ_BMNA01000015.1"/>
</dbReference>
<dbReference type="Gene3D" id="3.90.980.10">
    <property type="entry name" value="DNA primase, catalytic core, N-terminal domain"/>
    <property type="match status" value="1"/>
</dbReference>
<feature type="domain" description="Toprim" evidence="2">
    <location>
        <begin position="1691"/>
        <end position="1786"/>
    </location>
</feature>
<gene>
    <name evidence="3" type="ORF">GCM10011594_39850</name>
</gene>
<protein>
    <recommendedName>
        <fullName evidence="2">Toprim domain-containing protein</fullName>
    </recommendedName>
</protein>
<feature type="region of interest" description="Disordered" evidence="1">
    <location>
        <begin position="1189"/>
        <end position="1212"/>
    </location>
</feature>
<dbReference type="InterPro" id="IPR034151">
    <property type="entry name" value="TOPRIM_DnaG_bac"/>
</dbReference>
<reference evidence="3" key="1">
    <citation type="journal article" date="2014" name="Int. J. Syst. Evol. Microbiol.">
        <title>Complete genome sequence of Corynebacterium casei LMG S-19264T (=DSM 44701T), isolated from a smear-ripened cheese.</title>
        <authorList>
            <consortium name="US DOE Joint Genome Institute (JGI-PGF)"/>
            <person name="Walter F."/>
            <person name="Albersmeier A."/>
            <person name="Kalinowski J."/>
            <person name="Ruckert C."/>
        </authorList>
    </citation>
    <scope>NUCLEOTIDE SEQUENCE</scope>
    <source>
        <strain evidence="3">CGMCC 4.7308</strain>
    </source>
</reference>
<dbReference type="Pfam" id="PF13155">
    <property type="entry name" value="Toprim_2"/>
    <property type="match status" value="1"/>
</dbReference>
<dbReference type="Pfam" id="PF08275">
    <property type="entry name" value="DNAG_N"/>
    <property type="match status" value="1"/>
</dbReference>
<organism evidence="3 4">
    <name type="scientific">Nakamurella endophytica</name>
    <dbReference type="NCBI Taxonomy" id="1748367"/>
    <lineage>
        <taxon>Bacteria</taxon>
        <taxon>Bacillati</taxon>
        <taxon>Actinomycetota</taxon>
        <taxon>Actinomycetes</taxon>
        <taxon>Nakamurellales</taxon>
        <taxon>Nakamurellaceae</taxon>
        <taxon>Nakamurella</taxon>
    </lineage>
</organism>
<dbReference type="InterPro" id="IPR037068">
    <property type="entry name" value="DNA_primase_core_N_sf"/>
</dbReference>
<dbReference type="Pfam" id="PF13604">
    <property type="entry name" value="AAA_30"/>
    <property type="match status" value="1"/>
</dbReference>
<dbReference type="EMBL" id="BMNA01000015">
    <property type="protein sequence ID" value="GGM15830.1"/>
    <property type="molecule type" value="Genomic_DNA"/>
</dbReference>
<feature type="compositionally biased region" description="Polar residues" evidence="1">
    <location>
        <begin position="2223"/>
        <end position="2233"/>
    </location>
</feature>